<reference evidence="1 2" key="1">
    <citation type="journal article" date="2018" name="Nat. Ecol. Evol.">
        <title>Pezizomycetes genomes reveal the molecular basis of ectomycorrhizal truffle lifestyle.</title>
        <authorList>
            <person name="Murat C."/>
            <person name="Payen T."/>
            <person name="Noel B."/>
            <person name="Kuo A."/>
            <person name="Morin E."/>
            <person name="Chen J."/>
            <person name="Kohler A."/>
            <person name="Krizsan K."/>
            <person name="Balestrini R."/>
            <person name="Da Silva C."/>
            <person name="Montanini B."/>
            <person name="Hainaut M."/>
            <person name="Levati E."/>
            <person name="Barry K.W."/>
            <person name="Belfiori B."/>
            <person name="Cichocki N."/>
            <person name="Clum A."/>
            <person name="Dockter R.B."/>
            <person name="Fauchery L."/>
            <person name="Guy J."/>
            <person name="Iotti M."/>
            <person name="Le Tacon F."/>
            <person name="Lindquist E.A."/>
            <person name="Lipzen A."/>
            <person name="Malagnac F."/>
            <person name="Mello A."/>
            <person name="Molinier V."/>
            <person name="Miyauchi S."/>
            <person name="Poulain J."/>
            <person name="Riccioni C."/>
            <person name="Rubini A."/>
            <person name="Sitrit Y."/>
            <person name="Splivallo R."/>
            <person name="Traeger S."/>
            <person name="Wang M."/>
            <person name="Zifcakova L."/>
            <person name="Wipf D."/>
            <person name="Zambonelli A."/>
            <person name="Paolocci F."/>
            <person name="Nowrousian M."/>
            <person name="Ottonello S."/>
            <person name="Baldrian P."/>
            <person name="Spatafora J.W."/>
            <person name="Henrissat B."/>
            <person name="Nagy L.G."/>
            <person name="Aury J.M."/>
            <person name="Wincker P."/>
            <person name="Grigoriev I.V."/>
            <person name="Bonfante P."/>
            <person name="Martin F.M."/>
        </authorList>
    </citation>
    <scope>NUCLEOTIDE SEQUENCE [LARGE SCALE GENOMIC DNA]</scope>
    <source>
        <strain evidence="1 2">120613-1</strain>
    </source>
</reference>
<keyword evidence="2" id="KW-1185">Reference proteome</keyword>
<accession>A0A3N4J4P1</accession>
<organism evidence="1 2">
    <name type="scientific">Choiromyces venosus 120613-1</name>
    <dbReference type="NCBI Taxonomy" id="1336337"/>
    <lineage>
        <taxon>Eukaryota</taxon>
        <taxon>Fungi</taxon>
        <taxon>Dikarya</taxon>
        <taxon>Ascomycota</taxon>
        <taxon>Pezizomycotina</taxon>
        <taxon>Pezizomycetes</taxon>
        <taxon>Pezizales</taxon>
        <taxon>Tuberaceae</taxon>
        <taxon>Choiromyces</taxon>
    </lineage>
</organism>
<evidence type="ECO:0000313" key="1">
    <source>
        <dbReference type="EMBL" id="RPA93283.1"/>
    </source>
</evidence>
<sequence>MGVTEFIEMCKDIEEIHSIDYSYECSGLSQVTPREPPESPRLLSSKIMATPITHNLINTEKPLPTTIEILTSSPQLPTSSISTGILDSDMQELDTEEQGLEQLREEVDMLHSYLQDEIQHHEQLEYNVAELSHKLDGVVSNRNLVQNLVPSKEKIIQVTPTILGEAEITGYGTGSTCSSLLQQDLTQASLPLDIQFDATQGISCYDKNDQKPSYCAALTSNGPRMVSSSCSATPLSPISKSLDTSKDKSWYLNKSPLQKLKVISTAVYITGMSYSPISQGKKVLGAAPIGI</sequence>
<proteinExistence type="predicted"/>
<gene>
    <name evidence="1" type="ORF">L873DRAFT_1793717</name>
</gene>
<name>A0A3N4J4P1_9PEZI</name>
<evidence type="ECO:0000313" key="2">
    <source>
        <dbReference type="Proteomes" id="UP000276215"/>
    </source>
</evidence>
<dbReference type="EMBL" id="ML120455">
    <property type="protein sequence ID" value="RPA93283.1"/>
    <property type="molecule type" value="Genomic_DNA"/>
</dbReference>
<dbReference type="AlphaFoldDB" id="A0A3N4J4P1"/>
<dbReference type="Proteomes" id="UP000276215">
    <property type="component" value="Unassembled WGS sequence"/>
</dbReference>
<protein>
    <submittedName>
        <fullName evidence="1">Uncharacterized protein</fullName>
    </submittedName>
</protein>